<dbReference type="KEGG" id="spap:H3Z74_12060"/>
<accession>A0A7H0LD18</accession>
<evidence type="ECO:0008006" key="3">
    <source>
        <dbReference type="Google" id="ProtNLM"/>
    </source>
</evidence>
<sequence>MSVLRKVEIYLRTNNMPETRFGRLALNDPRLVRDLRNGREPGARTAARIEAFIQAGASR</sequence>
<keyword evidence="2" id="KW-1185">Reference proteome</keyword>
<proteinExistence type="predicted"/>
<organism evidence="1 2">
    <name type="scientific">Sphingomonas alpina</name>
    <dbReference type="NCBI Taxonomy" id="653931"/>
    <lineage>
        <taxon>Bacteria</taxon>
        <taxon>Pseudomonadati</taxon>
        <taxon>Pseudomonadota</taxon>
        <taxon>Alphaproteobacteria</taxon>
        <taxon>Sphingomonadales</taxon>
        <taxon>Sphingomonadaceae</taxon>
        <taxon>Sphingomonas</taxon>
    </lineage>
</organism>
<protein>
    <recommendedName>
        <fullName evidence="3">XRE family transcriptional regulator</fullName>
    </recommendedName>
</protein>
<dbReference type="Proteomes" id="UP000516148">
    <property type="component" value="Chromosome"/>
</dbReference>
<dbReference type="AlphaFoldDB" id="A0A7H0LD18"/>
<reference evidence="1 2" key="1">
    <citation type="submission" date="2020-09" db="EMBL/GenBank/DDBJ databases">
        <title>Sphingomonas sp., a new species isolated from pork steak.</title>
        <authorList>
            <person name="Heidler von Heilborn D."/>
        </authorList>
    </citation>
    <scope>NUCLEOTIDE SEQUENCE [LARGE SCALE GENOMIC DNA]</scope>
    <source>
        <strain evidence="2">S8-3T</strain>
    </source>
</reference>
<dbReference type="RefSeq" id="WP_187759920.1">
    <property type="nucleotide sequence ID" value="NZ_CP061038.1"/>
</dbReference>
<dbReference type="EMBL" id="CP061038">
    <property type="protein sequence ID" value="QNQ07571.1"/>
    <property type="molecule type" value="Genomic_DNA"/>
</dbReference>
<evidence type="ECO:0000313" key="2">
    <source>
        <dbReference type="Proteomes" id="UP000516148"/>
    </source>
</evidence>
<gene>
    <name evidence="1" type="ORF">H3Z74_12060</name>
</gene>
<name>A0A7H0LD18_9SPHN</name>
<evidence type="ECO:0000313" key="1">
    <source>
        <dbReference type="EMBL" id="QNQ07571.1"/>
    </source>
</evidence>